<evidence type="ECO:0000313" key="1">
    <source>
        <dbReference type="EMBL" id="MCF1348775.1"/>
    </source>
</evidence>
<protein>
    <submittedName>
        <fullName evidence="2">Uncharacterized protein</fullName>
    </submittedName>
</protein>
<name>A0AAP9D785_UREUR</name>
<evidence type="ECO:0000313" key="3">
    <source>
        <dbReference type="EMBL" id="RCJ01786.1"/>
    </source>
</evidence>
<dbReference type="EMBL" id="CP041200">
    <property type="protein sequence ID" value="QDI64680.1"/>
    <property type="molecule type" value="Genomic_DNA"/>
</dbReference>
<accession>A0AAP9D785</accession>
<dbReference type="RefSeq" id="WP_004025682.1">
    <property type="nucleotide sequence ID" value="NZ_CAMXZD010000002.1"/>
</dbReference>
<dbReference type="Proteomes" id="UP001201240">
    <property type="component" value="Unassembled WGS sequence"/>
</dbReference>
<dbReference type="Proteomes" id="UP000253077">
    <property type="component" value="Unassembled WGS sequence"/>
</dbReference>
<dbReference type="EMBL" id="QOKT01000003">
    <property type="protein sequence ID" value="RCJ01786.1"/>
    <property type="molecule type" value="Genomic_DNA"/>
</dbReference>
<gene>
    <name evidence="3" type="ORF">DSQ42_00460</name>
    <name evidence="2" type="ORF">FJM05_00460</name>
    <name evidence="1" type="ORF">LH652_00465</name>
</gene>
<reference evidence="3 4" key="1">
    <citation type="submission" date="2018-07" db="EMBL/GenBank/DDBJ databases">
        <title>Ureaplasma urealyticum 1000 the multidrug-resistant clinical isolate obtained from scrapings of the urogenital tract of a woman with inflammatory diseases of the reproductive organs.</title>
        <authorList>
            <person name="Kolesnikova E.A."/>
            <person name="Alekseeva A.E."/>
            <person name="Brusnigina N.F."/>
            <person name="Makhova M.A."/>
        </authorList>
    </citation>
    <scope>NUCLEOTIDE SEQUENCE [LARGE SCALE GENOMIC DNA]</scope>
    <source>
        <strain evidence="3 4">1000</strain>
    </source>
</reference>
<proteinExistence type="predicted"/>
<evidence type="ECO:0000313" key="5">
    <source>
        <dbReference type="Proteomes" id="UP000318231"/>
    </source>
</evidence>
<evidence type="ECO:0000313" key="6">
    <source>
        <dbReference type="Proteomes" id="UP001201240"/>
    </source>
</evidence>
<dbReference type="GeneID" id="93848581"/>
<reference evidence="1 6" key="3">
    <citation type="submission" date="2021-10" db="EMBL/GenBank/DDBJ databases">
        <title>Sequencing the mobilome of antimicrobial resistant bacterial isolates spanning a range of GC content: The potential of a sustainable low cost, low infrastructure approach for surveillance with Oxford Nanopore sequencing.</title>
        <authorList>
            <person name="Sands K."/>
        </authorList>
    </citation>
    <scope>NUCLEOTIDE SEQUENCE [LARGE SCALE GENOMIC DNA]</scope>
    <source>
        <strain evidence="1 6">MIN-202</strain>
    </source>
</reference>
<sequence length="61" mass="7451">MMPTASLLFSCSQNKIKYKLEVLKHFFKTKNDDYYVCYQFDDLSIDDKTKLEKVLFFNKYY</sequence>
<organism evidence="2 5">
    <name type="scientific">Ureaplasma urealyticum</name>
    <name type="common">Ureaplasma urealyticum biotype 2</name>
    <dbReference type="NCBI Taxonomy" id="2130"/>
    <lineage>
        <taxon>Bacteria</taxon>
        <taxon>Bacillati</taxon>
        <taxon>Mycoplasmatota</taxon>
        <taxon>Mycoplasmoidales</taxon>
        <taxon>Mycoplasmoidaceae</taxon>
        <taxon>Ureaplasma</taxon>
    </lineage>
</organism>
<dbReference type="AlphaFoldDB" id="A0AAP9D785"/>
<dbReference type="Proteomes" id="UP000318231">
    <property type="component" value="Chromosome"/>
</dbReference>
<reference evidence="2 5" key="2">
    <citation type="submission" date="2019-07" db="EMBL/GenBank/DDBJ databases">
        <title>Comparative genomics of three clinical Ureaplasma species: analysis of their core genomes and virulence factors.</title>
        <authorList>
            <person name="Yang T."/>
            <person name="Zhang Y."/>
            <person name="Li X."/>
            <person name="Kong Y."/>
            <person name="Yu H."/>
            <person name="Ruan Z."/>
            <person name="Xie X."/>
            <person name="Zhang J."/>
        </authorList>
    </citation>
    <scope>NUCLEOTIDE SEQUENCE [LARGE SCALE GENOMIC DNA]</scope>
    <source>
        <strain evidence="2 5">132</strain>
    </source>
</reference>
<evidence type="ECO:0000313" key="2">
    <source>
        <dbReference type="EMBL" id="QDI64680.1"/>
    </source>
</evidence>
<evidence type="ECO:0000313" key="4">
    <source>
        <dbReference type="Proteomes" id="UP000253077"/>
    </source>
</evidence>
<dbReference type="EMBL" id="JAJBIS010000001">
    <property type="protein sequence ID" value="MCF1348775.1"/>
    <property type="molecule type" value="Genomic_DNA"/>
</dbReference>